<organism evidence="2 3">
    <name type="scientific">Pogonophryne albipinna</name>
    <dbReference type="NCBI Taxonomy" id="1090488"/>
    <lineage>
        <taxon>Eukaryota</taxon>
        <taxon>Metazoa</taxon>
        <taxon>Chordata</taxon>
        <taxon>Craniata</taxon>
        <taxon>Vertebrata</taxon>
        <taxon>Euteleostomi</taxon>
        <taxon>Actinopterygii</taxon>
        <taxon>Neopterygii</taxon>
        <taxon>Teleostei</taxon>
        <taxon>Neoteleostei</taxon>
        <taxon>Acanthomorphata</taxon>
        <taxon>Eupercaria</taxon>
        <taxon>Perciformes</taxon>
        <taxon>Notothenioidei</taxon>
        <taxon>Pogonophryne</taxon>
    </lineage>
</organism>
<protein>
    <submittedName>
        <fullName evidence="2">Uncharacterized protein</fullName>
    </submittedName>
</protein>
<sequence length="117" mass="12350">GGSSGFTPGLVSPRGDSEMSASVSHCLSSKPCQRGSAALHHGSVAPSFLLAYDLRHPDTPPSTLHPPSGRLSSALCMTEQTQGKQRCRRLWGTSGSLQGLVKQIPSWMSQDVSMATE</sequence>
<accession>A0AAD6FN47</accession>
<dbReference type="EMBL" id="JAPTMU010000006">
    <property type="protein sequence ID" value="KAJ4941498.1"/>
    <property type="molecule type" value="Genomic_DNA"/>
</dbReference>
<feature type="non-terminal residue" evidence="2">
    <location>
        <position position="1"/>
    </location>
</feature>
<gene>
    <name evidence="2" type="ORF">JOQ06_011377</name>
</gene>
<evidence type="ECO:0000256" key="1">
    <source>
        <dbReference type="SAM" id="MobiDB-lite"/>
    </source>
</evidence>
<dbReference type="Proteomes" id="UP001219934">
    <property type="component" value="Unassembled WGS sequence"/>
</dbReference>
<reference evidence="2" key="1">
    <citation type="submission" date="2022-11" db="EMBL/GenBank/DDBJ databases">
        <title>Chromosome-level genome of Pogonophryne albipinna.</title>
        <authorList>
            <person name="Jo E."/>
        </authorList>
    </citation>
    <scope>NUCLEOTIDE SEQUENCE</scope>
    <source>
        <strain evidence="2">SGF0006</strain>
        <tissue evidence="2">Muscle</tissue>
    </source>
</reference>
<proteinExistence type="predicted"/>
<name>A0AAD6FN47_9TELE</name>
<evidence type="ECO:0000313" key="2">
    <source>
        <dbReference type="EMBL" id="KAJ4941498.1"/>
    </source>
</evidence>
<dbReference type="AlphaFoldDB" id="A0AAD6FN47"/>
<comment type="caution">
    <text evidence="2">The sequence shown here is derived from an EMBL/GenBank/DDBJ whole genome shotgun (WGS) entry which is preliminary data.</text>
</comment>
<feature type="non-terminal residue" evidence="2">
    <location>
        <position position="117"/>
    </location>
</feature>
<feature type="compositionally biased region" description="Polar residues" evidence="1">
    <location>
        <begin position="19"/>
        <end position="29"/>
    </location>
</feature>
<feature type="region of interest" description="Disordered" evidence="1">
    <location>
        <begin position="1"/>
        <end position="29"/>
    </location>
</feature>
<evidence type="ECO:0000313" key="3">
    <source>
        <dbReference type="Proteomes" id="UP001219934"/>
    </source>
</evidence>
<keyword evidence="3" id="KW-1185">Reference proteome</keyword>